<gene>
    <name evidence="1" type="ORF">DYU11_11685</name>
</gene>
<dbReference type="Pfam" id="PF11753">
    <property type="entry name" value="DUF3310"/>
    <property type="match status" value="1"/>
</dbReference>
<name>A0A418MBD6_9BACT</name>
<comment type="caution">
    <text evidence="1">The sequence shown here is derived from an EMBL/GenBank/DDBJ whole genome shotgun (WGS) entry which is preliminary data.</text>
</comment>
<protein>
    <submittedName>
        <fullName evidence="1">DUF3310 domain-containing protein</fullName>
    </submittedName>
</protein>
<dbReference type="AlphaFoldDB" id="A0A418MBD6"/>
<keyword evidence="2" id="KW-1185">Reference proteome</keyword>
<organism evidence="1 2">
    <name type="scientific">Fibrisoma montanum</name>
    <dbReference type="NCBI Taxonomy" id="2305895"/>
    <lineage>
        <taxon>Bacteria</taxon>
        <taxon>Pseudomonadati</taxon>
        <taxon>Bacteroidota</taxon>
        <taxon>Cytophagia</taxon>
        <taxon>Cytophagales</taxon>
        <taxon>Spirosomataceae</taxon>
        <taxon>Fibrisoma</taxon>
    </lineage>
</organism>
<reference evidence="1 2" key="1">
    <citation type="submission" date="2018-08" db="EMBL/GenBank/DDBJ databases">
        <title>Fibrisoma montanum sp. nov., isolated from Danxia mountain soil.</title>
        <authorList>
            <person name="Huang Y."/>
        </authorList>
    </citation>
    <scope>NUCLEOTIDE SEQUENCE [LARGE SCALE GENOMIC DNA]</scope>
    <source>
        <strain evidence="1 2">HYT19</strain>
    </source>
</reference>
<proteinExistence type="predicted"/>
<dbReference type="EMBL" id="QXED01000003">
    <property type="protein sequence ID" value="RIV23636.1"/>
    <property type="molecule type" value="Genomic_DNA"/>
</dbReference>
<evidence type="ECO:0000313" key="1">
    <source>
        <dbReference type="EMBL" id="RIV23636.1"/>
    </source>
</evidence>
<dbReference type="RefSeq" id="WP_119667852.1">
    <property type="nucleotide sequence ID" value="NZ_QXED01000003.1"/>
</dbReference>
<evidence type="ECO:0000313" key="2">
    <source>
        <dbReference type="Proteomes" id="UP000283523"/>
    </source>
</evidence>
<accession>A0A418MBD6</accession>
<dbReference type="InterPro" id="IPR021739">
    <property type="entry name" value="SaV-like"/>
</dbReference>
<dbReference type="Proteomes" id="UP000283523">
    <property type="component" value="Unassembled WGS sequence"/>
</dbReference>
<sequence>MQNDPVNHPAHYTDGQIEVIDFIEDKKLGFCLGNAVKYIARAGKKDPTKTVEDLQKARWYLDREIAHHKAQGGA</sequence>
<dbReference type="OrthoDB" id="1684418at2"/>